<protein>
    <recommendedName>
        <fullName evidence="5">Pyrimidine nucleoside phosphorylase C-terminal domain-containing protein</fullName>
    </recommendedName>
</protein>
<evidence type="ECO:0000259" key="5">
    <source>
        <dbReference type="SMART" id="SM00941"/>
    </source>
</evidence>
<dbReference type="InterPro" id="IPR035902">
    <property type="entry name" value="Nuc_phospho_transferase"/>
</dbReference>
<dbReference type="Gene3D" id="1.20.970.10">
    <property type="entry name" value="Transferase, Pyrimidine Nucleoside Phosphorylase, Chain C"/>
    <property type="match status" value="1"/>
</dbReference>
<dbReference type="SUPFAM" id="SSF52418">
    <property type="entry name" value="Nucleoside phosphorylase/phosphoribosyltransferase catalytic domain"/>
    <property type="match status" value="1"/>
</dbReference>
<dbReference type="GO" id="GO:0006206">
    <property type="term" value="P:pyrimidine nucleobase metabolic process"/>
    <property type="evidence" value="ECO:0007669"/>
    <property type="project" value="InterPro"/>
</dbReference>
<dbReference type="InterPro" id="IPR013102">
    <property type="entry name" value="PYNP_C"/>
</dbReference>
<comment type="similarity">
    <text evidence="1">Belongs to the thymidine/pyrimidine-nucleoside phosphorylase family.</text>
</comment>
<dbReference type="Gene3D" id="3.90.1170.30">
    <property type="entry name" value="Pyrimidine nucleoside phosphorylase-like, C-terminal domain"/>
    <property type="match status" value="1"/>
</dbReference>
<dbReference type="SMART" id="SM00941">
    <property type="entry name" value="PYNP_C"/>
    <property type="match status" value="1"/>
</dbReference>
<accession>A0AAD9JWH9</accession>
<comment type="subunit">
    <text evidence="2">Homodimer.</text>
</comment>
<dbReference type="InterPro" id="IPR036320">
    <property type="entry name" value="Glycosyl_Trfase_fam3_N_dom_sf"/>
</dbReference>
<dbReference type="AlphaFoldDB" id="A0AAD9JWH9"/>
<dbReference type="SUPFAM" id="SSF47648">
    <property type="entry name" value="Nucleoside phosphorylase/phosphoribosyltransferase N-terminal domain"/>
    <property type="match status" value="1"/>
</dbReference>
<evidence type="ECO:0000256" key="4">
    <source>
        <dbReference type="ARBA" id="ARBA00022679"/>
    </source>
</evidence>
<organism evidence="6 7">
    <name type="scientific">Paralvinella palmiformis</name>
    <dbReference type="NCBI Taxonomy" id="53620"/>
    <lineage>
        <taxon>Eukaryota</taxon>
        <taxon>Metazoa</taxon>
        <taxon>Spiralia</taxon>
        <taxon>Lophotrochozoa</taxon>
        <taxon>Annelida</taxon>
        <taxon>Polychaeta</taxon>
        <taxon>Sedentaria</taxon>
        <taxon>Canalipalpata</taxon>
        <taxon>Terebellida</taxon>
        <taxon>Terebelliformia</taxon>
        <taxon>Alvinellidae</taxon>
        <taxon>Paralvinella</taxon>
    </lineage>
</organism>
<evidence type="ECO:0000313" key="7">
    <source>
        <dbReference type="Proteomes" id="UP001208570"/>
    </source>
</evidence>
<dbReference type="GO" id="GO:0004645">
    <property type="term" value="F:1,4-alpha-oligoglucan phosphorylase activity"/>
    <property type="evidence" value="ECO:0007669"/>
    <property type="project" value="InterPro"/>
</dbReference>
<reference evidence="6" key="1">
    <citation type="journal article" date="2023" name="Mol. Biol. Evol.">
        <title>Third-Generation Sequencing Reveals the Adaptive Role of the Epigenome in Three Deep-Sea Polychaetes.</title>
        <authorList>
            <person name="Perez M."/>
            <person name="Aroh O."/>
            <person name="Sun Y."/>
            <person name="Lan Y."/>
            <person name="Juniper S.K."/>
            <person name="Young C.R."/>
            <person name="Angers B."/>
            <person name="Qian P.Y."/>
        </authorList>
    </citation>
    <scope>NUCLEOTIDE SEQUENCE</scope>
    <source>
        <strain evidence="6">P08H-3</strain>
    </source>
</reference>
<feature type="domain" description="Pyrimidine nucleoside phosphorylase C-terminal" evidence="5">
    <location>
        <begin position="322"/>
        <end position="395"/>
    </location>
</feature>
<dbReference type="EMBL" id="JAODUP010000134">
    <property type="protein sequence ID" value="KAK2160397.1"/>
    <property type="molecule type" value="Genomic_DNA"/>
</dbReference>
<keyword evidence="4" id="KW-0808">Transferase</keyword>
<dbReference type="PANTHER" id="PTHR10515">
    <property type="entry name" value="THYMIDINE PHOSPHORYLASE"/>
    <property type="match status" value="1"/>
</dbReference>
<keyword evidence="7" id="KW-1185">Reference proteome</keyword>
<dbReference type="Pfam" id="PF00591">
    <property type="entry name" value="Glycos_transf_3"/>
    <property type="match status" value="1"/>
</dbReference>
<name>A0AAD9JWH9_9ANNE</name>
<dbReference type="Proteomes" id="UP001208570">
    <property type="component" value="Unassembled WGS sequence"/>
</dbReference>
<sequence length="413" mass="44776">MGSQDQNGYRFHREAMRPLSLPELISKKRDGRPFSKEEVQLFVDSVTDKSMQECQIEWNGYIVDKHSTGGVGDKISLPLAPALAACGLKVRLCISQVPMIAGRGLSFTGGTLDKLESIPGYNVYQSPESMKQLLDTVGCCIVGQTESLVPADKKLYAIRDVTGTVDSIPLITASIISKKGAEGLNSLVLDVYVGSSIGIKVTAMLTNMDRPIGYMIGNSLEIIETLQCLRGEGPASTRELTVQEGGYLLYNVGKASSPDEGSKMIAKSLSDGSAMAKFCQMLKAQGVSEENADKLCSKDSDVFSVIPKAKHRTDVPALHTGYVTDINALVCAKISYWLGSGRTRADGPIDHAVGLQLYVEVEDHITKGKPWITLHHNADLPDTYIDQLQEAITILPTVPKNFNEPLIIDVISE</sequence>
<evidence type="ECO:0000313" key="6">
    <source>
        <dbReference type="EMBL" id="KAK2160397.1"/>
    </source>
</evidence>
<evidence type="ECO:0000256" key="3">
    <source>
        <dbReference type="ARBA" id="ARBA00022676"/>
    </source>
</evidence>
<proteinExistence type="inferred from homology"/>
<dbReference type="GO" id="GO:0016763">
    <property type="term" value="F:pentosyltransferase activity"/>
    <property type="evidence" value="ECO:0007669"/>
    <property type="project" value="InterPro"/>
</dbReference>
<dbReference type="GO" id="GO:0006213">
    <property type="term" value="P:pyrimidine nucleoside metabolic process"/>
    <property type="evidence" value="ECO:0007669"/>
    <property type="project" value="InterPro"/>
</dbReference>
<dbReference type="Pfam" id="PF07831">
    <property type="entry name" value="PYNP_C"/>
    <property type="match status" value="1"/>
</dbReference>
<dbReference type="InterPro" id="IPR000312">
    <property type="entry name" value="Glycosyl_Trfase_fam3"/>
</dbReference>
<dbReference type="SUPFAM" id="SSF54680">
    <property type="entry name" value="Pyrimidine nucleoside phosphorylase C-terminal domain"/>
    <property type="match status" value="1"/>
</dbReference>
<dbReference type="InterPro" id="IPR036566">
    <property type="entry name" value="PYNP-like_C_sf"/>
</dbReference>
<evidence type="ECO:0000256" key="1">
    <source>
        <dbReference type="ARBA" id="ARBA00006915"/>
    </source>
</evidence>
<dbReference type="PROSITE" id="PS00647">
    <property type="entry name" value="THYMID_PHOSPHORYLASE"/>
    <property type="match status" value="1"/>
</dbReference>
<comment type="caution">
    <text evidence="6">The sequence shown here is derived from an EMBL/GenBank/DDBJ whole genome shotgun (WGS) entry which is preliminary data.</text>
</comment>
<dbReference type="FunFam" id="3.40.1030.10:FF:000003">
    <property type="entry name" value="Pyrimidine-nucleoside phosphorylase"/>
    <property type="match status" value="1"/>
</dbReference>
<evidence type="ECO:0000256" key="2">
    <source>
        <dbReference type="ARBA" id="ARBA00011738"/>
    </source>
</evidence>
<dbReference type="PANTHER" id="PTHR10515:SF0">
    <property type="entry name" value="THYMIDINE PHOSPHORYLASE"/>
    <property type="match status" value="1"/>
</dbReference>
<gene>
    <name evidence="6" type="ORF">LSH36_134g04034</name>
</gene>
<dbReference type="Gene3D" id="3.40.1030.10">
    <property type="entry name" value="Nucleoside phosphorylase/phosphoribosyltransferase catalytic domain"/>
    <property type="match status" value="2"/>
</dbReference>
<keyword evidence="3" id="KW-0328">Glycosyltransferase</keyword>
<dbReference type="InterPro" id="IPR017872">
    <property type="entry name" value="Pyrmidine_PPase_CS"/>
</dbReference>
<dbReference type="GO" id="GO:0005829">
    <property type="term" value="C:cytosol"/>
    <property type="evidence" value="ECO:0007669"/>
    <property type="project" value="TreeGrafter"/>
</dbReference>
<dbReference type="InterPro" id="IPR000053">
    <property type="entry name" value="Thymidine/pyrmidine_PPase"/>
</dbReference>